<evidence type="ECO:0000256" key="2">
    <source>
        <dbReference type="ARBA" id="ARBA00022679"/>
    </source>
</evidence>
<evidence type="ECO:0000259" key="8">
    <source>
        <dbReference type="PROSITE" id="PS50041"/>
    </source>
</evidence>
<dbReference type="InterPro" id="IPR011009">
    <property type="entry name" value="Kinase-like_dom_sf"/>
</dbReference>
<comment type="caution">
    <text evidence="9">The sequence shown here is derived from an EMBL/GenBank/DDBJ whole genome shotgun (WGS) entry which is preliminary data.</text>
</comment>
<gene>
    <name evidence="9" type="ORF">IAA83_08310</name>
</gene>
<evidence type="ECO:0000256" key="6">
    <source>
        <dbReference type="SAM" id="MobiDB-lite"/>
    </source>
</evidence>
<dbReference type="GO" id="GO:0004674">
    <property type="term" value="F:protein serine/threonine kinase activity"/>
    <property type="evidence" value="ECO:0007669"/>
    <property type="project" value="UniProtKB-EC"/>
</dbReference>
<dbReference type="PROSITE" id="PS50011">
    <property type="entry name" value="PROTEIN_KINASE_DOM"/>
    <property type="match status" value="1"/>
</dbReference>
<sequence length="481" mass="54131">MEQLEKRLEQYAPLWGRFTPAARLYRSSRCSVYALSSGGPEEDVSYVAKVITILGQGEDLERRAAEVRQEIAALEQLRDCATVVTLYDTAWMPLYDQEALVGWDVLLRMERLDCVAELLREGETLTISEVRTLAWDIAAALAAAHQLGVIHRDVKPANLYRTAHGRFQLGDFGIARHCRTGIMETMTGTAAYMAPEVARGDVYDSRVDLYSLGIVLYQLLNGGQLPLTDEHTSFAQRETAVRRRWQLNRLPPPPQGDRRLKRIVLRCCASQAQKRFPSAEAVLRALEPQHCGWQIAAVAGWTCALLAAAAALALPRQEVIVQLPDVPPVQSEPVEDFRPEPTEEPAEEETQTVQRRYAVIKGVMTWEEARTYCESQGGQLATIENQEQMDTITALLEENQVKTVWLGATNFSEGDDFQWLTGEPVQFAAWAIGEPNNESGEEHYLMMYQKGEEGWVWNDTVRNGMTSFEQTSCGFVCQWDE</sequence>
<dbReference type="PANTHER" id="PTHR43289:SF6">
    <property type="entry name" value="SERINE_THREONINE-PROTEIN KINASE NEKL-3"/>
    <property type="match status" value="1"/>
</dbReference>
<keyword evidence="2" id="KW-0808">Transferase</keyword>
<evidence type="ECO:0000256" key="3">
    <source>
        <dbReference type="ARBA" id="ARBA00022741"/>
    </source>
</evidence>
<dbReference type="Pfam" id="PF00059">
    <property type="entry name" value="Lectin_C"/>
    <property type="match status" value="1"/>
</dbReference>
<keyword evidence="3" id="KW-0547">Nucleotide-binding</keyword>
<dbReference type="InterPro" id="IPR001304">
    <property type="entry name" value="C-type_lectin-like"/>
</dbReference>
<dbReference type="Proteomes" id="UP000886741">
    <property type="component" value="Unassembled WGS sequence"/>
</dbReference>
<dbReference type="PANTHER" id="PTHR43289">
    <property type="entry name" value="MITOGEN-ACTIVATED PROTEIN KINASE KINASE KINASE 20-RELATED"/>
    <property type="match status" value="1"/>
</dbReference>
<organism evidence="9 10">
    <name type="scientific">Candidatus Avoscillospira avistercoris</name>
    <dbReference type="NCBI Taxonomy" id="2840707"/>
    <lineage>
        <taxon>Bacteria</taxon>
        <taxon>Bacillati</taxon>
        <taxon>Bacillota</taxon>
        <taxon>Clostridia</taxon>
        <taxon>Eubacteriales</taxon>
        <taxon>Oscillospiraceae</taxon>
        <taxon>Oscillospiraceae incertae sedis</taxon>
        <taxon>Candidatus Avoscillospira</taxon>
    </lineage>
</organism>
<reference evidence="9" key="1">
    <citation type="submission" date="2020-10" db="EMBL/GenBank/DDBJ databases">
        <authorList>
            <person name="Gilroy R."/>
        </authorList>
    </citation>
    <scope>NUCLEOTIDE SEQUENCE</scope>
    <source>
        <strain evidence="9">ChiBcec16-1751</strain>
    </source>
</reference>
<feature type="domain" description="Protein kinase" evidence="7">
    <location>
        <begin position="18"/>
        <end position="290"/>
    </location>
</feature>
<feature type="region of interest" description="Disordered" evidence="6">
    <location>
        <begin position="330"/>
        <end position="352"/>
    </location>
</feature>
<dbReference type="SUPFAM" id="SSF56436">
    <property type="entry name" value="C-type lectin-like"/>
    <property type="match status" value="1"/>
</dbReference>
<keyword evidence="4 9" id="KW-0418">Kinase</keyword>
<evidence type="ECO:0000256" key="1">
    <source>
        <dbReference type="ARBA" id="ARBA00012513"/>
    </source>
</evidence>
<evidence type="ECO:0000256" key="4">
    <source>
        <dbReference type="ARBA" id="ARBA00022777"/>
    </source>
</evidence>
<dbReference type="SMART" id="SM00220">
    <property type="entry name" value="S_TKc"/>
    <property type="match status" value="1"/>
</dbReference>
<dbReference type="InterPro" id="IPR016187">
    <property type="entry name" value="CTDL_fold"/>
</dbReference>
<feature type="domain" description="C-type lectin" evidence="8">
    <location>
        <begin position="357"/>
        <end position="459"/>
    </location>
</feature>
<name>A0A9D1FA64_9FIRM</name>
<keyword evidence="5" id="KW-0067">ATP-binding</keyword>
<reference evidence="9" key="2">
    <citation type="journal article" date="2021" name="PeerJ">
        <title>Extensive microbial diversity within the chicken gut microbiome revealed by metagenomics and culture.</title>
        <authorList>
            <person name="Gilroy R."/>
            <person name="Ravi A."/>
            <person name="Getino M."/>
            <person name="Pursley I."/>
            <person name="Horton D.L."/>
            <person name="Alikhan N.F."/>
            <person name="Baker D."/>
            <person name="Gharbi K."/>
            <person name="Hall N."/>
            <person name="Watson M."/>
            <person name="Adriaenssens E.M."/>
            <person name="Foster-Nyarko E."/>
            <person name="Jarju S."/>
            <person name="Secka A."/>
            <person name="Antonio M."/>
            <person name="Oren A."/>
            <person name="Chaudhuri R.R."/>
            <person name="La Ragione R."/>
            <person name="Hildebrand F."/>
            <person name="Pallen M.J."/>
        </authorList>
    </citation>
    <scope>NUCLEOTIDE SEQUENCE</scope>
    <source>
        <strain evidence="9">ChiBcec16-1751</strain>
    </source>
</reference>
<dbReference type="CDD" id="cd00037">
    <property type="entry name" value="CLECT"/>
    <property type="match status" value="1"/>
</dbReference>
<evidence type="ECO:0000313" key="9">
    <source>
        <dbReference type="EMBL" id="HIS65357.1"/>
    </source>
</evidence>
<protein>
    <recommendedName>
        <fullName evidence="1">non-specific serine/threonine protein kinase</fullName>
        <ecNumber evidence="1">2.7.11.1</ecNumber>
    </recommendedName>
</protein>
<dbReference type="SMART" id="SM00034">
    <property type="entry name" value="CLECT"/>
    <property type="match status" value="1"/>
</dbReference>
<dbReference type="PROSITE" id="PS50041">
    <property type="entry name" value="C_TYPE_LECTIN_2"/>
    <property type="match status" value="1"/>
</dbReference>
<evidence type="ECO:0000256" key="5">
    <source>
        <dbReference type="ARBA" id="ARBA00022840"/>
    </source>
</evidence>
<dbReference type="AlphaFoldDB" id="A0A9D1FA64"/>
<dbReference type="InterPro" id="IPR000719">
    <property type="entry name" value="Prot_kinase_dom"/>
</dbReference>
<accession>A0A9D1FA64</accession>
<dbReference type="EMBL" id="DVJJ01000124">
    <property type="protein sequence ID" value="HIS65357.1"/>
    <property type="molecule type" value="Genomic_DNA"/>
</dbReference>
<proteinExistence type="predicted"/>
<evidence type="ECO:0000313" key="10">
    <source>
        <dbReference type="Proteomes" id="UP000886741"/>
    </source>
</evidence>
<dbReference type="CDD" id="cd14014">
    <property type="entry name" value="STKc_PknB_like"/>
    <property type="match status" value="1"/>
</dbReference>
<dbReference type="GO" id="GO:0005524">
    <property type="term" value="F:ATP binding"/>
    <property type="evidence" value="ECO:0007669"/>
    <property type="project" value="UniProtKB-KW"/>
</dbReference>
<dbReference type="EC" id="2.7.11.1" evidence="1"/>
<dbReference type="SUPFAM" id="SSF56112">
    <property type="entry name" value="Protein kinase-like (PK-like)"/>
    <property type="match status" value="1"/>
</dbReference>
<evidence type="ECO:0000259" key="7">
    <source>
        <dbReference type="PROSITE" id="PS50011"/>
    </source>
</evidence>
<dbReference type="InterPro" id="IPR016186">
    <property type="entry name" value="C-type_lectin-like/link_sf"/>
</dbReference>
<dbReference type="Pfam" id="PF00069">
    <property type="entry name" value="Pkinase"/>
    <property type="match status" value="1"/>
</dbReference>
<dbReference type="Gene3D" id="3.10.100.10">
    <property type="entry name" value="Mannose-Binding Protein A, subunit A"/>
    <property type="match status" value="1"/>
</dbReference>
<dbReference type="Gene3D" id="1.10.510.10">
    <property type="entry name" value="Transferase(Phosphotransferase) domain 1"/>
    <property type="match status" value="1"/>
</dbReference>